<organism evidence="2 3">
    <name type="scientific">Marinomonas ostreistagni</name>
    <dbReference type="NCBI Taxonomy" id="359209"/>
    <lineage>
        <taxon>Bacteria</taxon>
        <taxon>Pseudomonadati</taxon>
        <taxon>Pseudomonadota</taxon>
        <taxon>Gammaproteobacteria</taxon>
        <taxon>Oceanospirillales</taxon>
        <taxon>Oceanospirillaceae</taxon>
        <taxon>Marinomonas</taxon>
    </lineage>
</organism>
<dbReference type="SUPFAM" id="SSF53850">
    <property type="entry name" value="Periplasmic binding protein-like II"/>
    <property type="match status" value="1"/>
</dbReference>
<reference evidence="2 3" key="1">
    <citation type="submission" date="2020-12" db="EMBL/GenBank/DDBJ databases">
        <title>Comparative genome analysis of fungal antagonists Marinomonas ostreistagni 398 and M. spartinae 468.</title>
        <authorList>
            <person name="Fields J.L."/>
            <person name="Mavrodi O.V."/>
            <person name="Biber P.D."/>
            <person name="Indest K.J."/>
            <person name="Mavrodi D.V."/>
        </authorList>
    </citation>
    <scope>NUCLEOTIDE SEQUENCE [LARGE SCALE GENOMIC DNA]</scope>
    <source>
        <strain evidence="2 3">USM7</strain>
    </source>
</reference>
<protein>
    <submittedName>
        <fullName evidence="2">Extracellular solute-binding protein</fullName>
    </submittedName>
</protein>
<gene>
    <name evidence="2" type="ORF">JHD44_13180</name>
</gene>
<keyword evidence="3" id="KW-1185">Reference proteome</keyword>
<name>A0ABS0ZD90_9GAMM</name>
<evidence type="ECO:0000256" key="1">
    <source>
        <dbReference type="ARBA" id="ARBA00022729"/>
    </source>
</evidence>
<dbReference type="PANTHER" id="PTHR30222:SF17">
    <property type="entry name" value="SPERMIDINE_PUTRESCINE-BINDING PERIPLASMIC PROTEIN"/>
    <property type="match status" value="1"/>
</dbReference>
<dbReference type="Proteomes" id="UP000598488">
    <property type="component" value="Unassembled WGS sequence"/>
</dbReference>
<dbReference type="Gene3D" id="3.40.190.10">
    <property type="entry name" value="Periplasmic binding protein-like II"/>
    <property type="match status" value="2"/>
</dbReference>
<proteinExistence type="predicted"/>
<evidence type="ECO:0000313" key="2">
    <source>
        <dbReference type="EMBL" id="MBJ7551642.1"/>
    </source>
</evidence>
<evidence type="ECO:0000313" key="3">
    <source>
        <dbReference type="Proteomes" id="UP000598488"/>
    </source>
</evidence>
<sequence length="364" mass="41523">MISRREFLVYGSGLMGVSSLSFGTSTSIELRYLCWDGYDQPDLLLPFENQFNCSIRPEIISDSPAAFAKLNQGGHRQYDIVSMDSPWLERLNHDGLLSTLPTGMFETLKKHYYPEFSRLFFDNENNNENWLPTQWGWIGLTINTDFVNEADYQSYAPCFSRKNRGKVGIMDWGDWPMLPIALYLGINPYEPLDHYAIRHLQDAFHALFQNQPIFIADVALGQKALLDGSVHTLVGTGTYLTSAMRRAGFSQIKTTVPRIRNGMPQCIIWTEGSAAIRYQAHEALSQHWVIHTGSESSTFLLSYNGPTCNFSPYKTTEERYSNRQREILQLSELSALWQNSLAHRPVPSIAGMLEVWQAELMRTL</sequence>
<keyword evidence="1" id="KW-0732">Signal</keyword>
<dbReference type="EMBL" id="JAEMUH010000012">
    <property type="protein sequence ID" value="MBJ7551642.1"/>
    <property type="molecule type" value="Genomic_DNA"/>
</dbReference>
<accession>A0ABS0ZD90</accession>
<dbReference type="RefSeq" id="WP_199463240.1">
    <property type="nucleotide sequence ID" value="NZ_JAEMUH010000012.1"/>
</dbReference>
<comment type="caution">
    <text evidence="2">The sequence shown here is derived from an EMBL/GenBank/DDBJ whole genome shotgun (WGS) entry which is preliminary data.</text>
</comment>
<dbReference type="PANTHER" id="PTHR30222">
    <property type="entry name" value="SPERMIDINE/PUTRESCINE-BINDING PERIPLASMIC PROTEIN"/>
    <property type="match status" value="1"/>
</dbReference>